<dbReference type="InterPro" id="IPR018392">
    <property type="entry name" value="LysM"/>
</dbReference>
<dbReference type="Gene3D" id="3.10.350.10">
    <property type="entry name" value="LysM domain"/>
    <property type="match status" value="1"/>
</dbReference>
<organism evidence="1 2">
    <name type="scientific">Aliikangiella maris</name>
    <dbReference type="NCBI Taxonomy" id="3162458"/>
    <lineage>
        <taxon>Bacteria</taxon>
        <taxon>Pseudomonadati</taxon>
        <taxon>Pseudomonadota</taxon>
        <taxon>Gammaproteobacteria</taxon>
        <taxon>Oceanospirillales</taxon>
        <taxon>Pleioneaceae</taxon>
        <taxon>Aliikangiella</taxon>
    </lineage>
</organism>
<proteinExistence type="predicted"/>
<name>A0ABV2BYC3_9GAMM</name>
<dbReference type="NCBIfam" id="TIGR03748">
    <property type="entry name" value="conj_PilL"/>
    <property type="match status" value="1"/>
</dbReference>
<protein>
    <submittedName>
        <fullName evidence="1">LysM peptidoglycan-binding domain-containing protein</fullName>
    </submittedName>
</protein>
<dbReference type="InterPro" id="IPR022260">
    <property type="entry name" value="Integr_conj_element_PilL"/>
</dbReference>
<keyword evidence="2" id="KW-1185">Reference proteome</keyword>
<dbReference type="PROSITE" id="PS51782">
    <property type="entry name" value="LYSM"/>
    <property type="match status" value="1"/>
</dbReference>
<evidence type="ECO:0000313" key="2">
    <source>
        <dbReference type="Proteomes" id="UP001548189"/>
    </source>
</evidence>
<reference evidence="1 2" key="1">
    <citation type="submission" date="2024-06" db="EMBL/GenBank/DDBJ databases">
        <authorList>
            <person name="Li F."/>
        </authorList>
    </citation>
    <scope>NUCLEOTIDE SEQUENCE [LARGE SCALE GENOMIC DNA]</scope>
    <source>
        <strain evidence="1 2">GXAS 311</strain>
    </source>
</reference>
<dbReference type="Pfam" id="PF01476">
    <property type="entry name" value="LysM"/>
    <property type="match status" value="1"/>
</dbReference>
<comment type="caution">
    <text evidence="1">The sequence shown here is derived from an EMBL/GenBank/DDBJ whole genome shotgun (WGS) entry which is preliminary data.</text>
</comment>
<dbReference type="SMART" id="SM00257">
    <property type="entry name" value="LysM"/>
    <property type="match status" value="1"/>
</dbReference>
<dbReference type="SUPFAM" id="SSF54106">
    <property type="entry name" value="LysM domain"/>
    <property type="match status" value="1"/>
</dbReference>
<dbReference type="EMBL" id="JBEVCJ010000031">
    <property type="protein sequence ID" value="MET1256937.1"/>
    <property type="molecule type" value="Genomic_DNA"/>
</dbReference>
<gene>
    <name evidence="1" type="ORF">ABVT43_17475</name>
</gene>
<evidence type="ECO:0000313" key="1">
    <source>
        <dbReference type="EMBL" id="MET1256937.1"/>
    </source>
</evidence>
<accession>A0ABV2BYC3</accession>
<sequence length="247" mass="27669">MKFISIIIFLLFASASSANSYVQSSRYAEIDISAKQEQIDPLSVVINFSFPRETSTVGDALYLITAPSGYRFKLDELDIAYILFEMPLPEVHKQLGPMTLRNAISILAGKGFTPQVDEATRLISFTSSSESIKNLQVRLFKESWLSKRTKTIKANTSIVSEPRDRTEQLDVSNQESKRAEQASRIDTNNHKSYLVQKGDSVSKIAARLGIDYSELFSFELVNENPHAFIQDDPNKLLAGKIIQVPSL</sequence>
<dbReference type="InterPro" id="IPR036779">
    <property type="entry name" value="LysM_dom_sf"/>
</dbReference>
<dbReference type="CDD" id="cd00118">
    <property type="entry name" value="LysM"/>
    <property type="match status" value="1"/>
</dbReference>
<dbReference type="Proteomes" id="UP001548189">
    <property type="component" value="Unassembled WGS sequence"/>
</dbReference>